<evidence type="ECO:0000313" key="3">
    <source>
        <dbReference type="Proteomes" id="UP000019402"/>
    </source>
</evidence>
<dbReference type="InterPro" id="IPR007383">
    <property type="entry name" value="DUF445"/>
</dbReference>
<dbReference type="PANTHER" id="PTHR38442">
    <property type="entry name" value="INNER MEMBRANE PROTEIN-RELATED"/>
    <property type="match status" value="1"/>
</dbReference>
<accession>W7YPQ0</accession>
<dbReference type="EMBL" id="BAMD01000044">
    <property type="protein sequence ID" value="GAF04399.1"/>
    <property type="molecule type" value="Genomic_DNA"/>
</dbReference>
<comment type="caution">
    <text evidence="2">The sequence shown here is derived from an EMBL/GenBank/DDBJ whole genome shotgun (WGS) entry which is preliminary data.</text>
</comment>
<feature type="transmembrane region" description="Helical" evidence="1">
    <location>
        <begin position="7"/>
        <end position="27"/>
    </location>
</feature>
<dbReference type="Pfam" id="PF04286">
    <property type="entry name" value="DUF445"/>
    <property type="match status" value="1"/>
</dbReference>
<keyword evidence="1" id="KW-0472">Membrane</keyword>
<organism evidence="2 3">
    <name type="scientific">Saccharicrinis fermentans DSM 9555 = JCM 21142</name>
    <dbReference type="NCBI Taxonomy" id="869213"/>
    <lineage>
        <taxon>Bacteria</taxon>
        <taxon>Pseudomonadati</taxon>
        <taxon>Bacteroidota</taxon>
        <taxon>Bacteroidia</taxon>
        <taxon>Marinilabiliales</taxon>
        <taxon>Marinilabiliaceae</taxon>
        <taxon>Saccharicrinis</taxon>
    </lineage>
</organism>
<sequence length="379" mass="43781">MSNHKNKIGIISLLISILGLITVQWLISVEFLLHPYWYILLSGFEAATIGGVADWFAVSALFHEIKIPFVKKHTNIIVRNRVKLTEGVVDLVTNKWLAPEIIKEKIAEFSIVKNIMEALRLPKNKKRVVGFFKDTLVRLTRELDTPEMVGFIQSIMREQMKDLNVASPVGSWMKRSIHEGAHEPLWRMVFSSAQKTIFDNTTRLAMLNLVEKQLQEYKREGLFKGIFLGIAGGLGVMNSEVICDKILTSMNSFIEHAKDDPKHQLRMKVEDRVLRFSEQLISGDPEAVKMMDVWKQKIINNTDAQHMIRNLLSNLRESLSHQLTKNESEISGFIEKNMDKVLLELEGDKDNQDKIDRWLRFNISELIVKYHPEIGRWYV</sequence>
<reference evidence="2 3" key="1">
    <citation type="journal article" date="2014" name="Genome Announc.">
        <title>Draft Genome Sequence of Cytophaga fermentans JCM 21142T, a Facultative Anaerobe Isolated from Marine Mud.</title>
        <authorList>
            <person name="Starns D."/>
            <person name="Oshima K."/>
            <person name="Suda W."/>
            <person name="Iino T."/>
            <person name="Yuki M."/>
            <person name="Inoue J."/>
            <person name="Kitamura K."/>
            <person name="Iida T."/>
            <person name="Darby A."/>
            <person name="Hattori M."/>
            <person name="Ohkuma M."/>
        </authorList>
    </citation>
    <scope>NUCLEOTIDE SEQUENCE [LARGE SCALE GENOMIC DNA]</scope>
    <source>
        <strain evidence="2 3">JCM 21142</strain>
    </source>
</reference>
<dbReference type="OrthoDB" id="9769590at2"/>
<name>W7YPQ0_9BACT</name>
<evidence type="ECO:0000313" key="2">
    <source>
        <dbReference type="EMBL" id="GAF04399.1"/>
    </source>
</evidence>
<protein>
    <submittedName>
        <fullName evidence="2">Putative membrane protein</fullName>
    </submittedName>
</protein>
<dbReference type="GO" id="GO:0005886">
    <property type="term" value="C:plasma membrane"/>
    <property type="evidence" value="ECO:0007669"/>
    <property type="project" value="TreeGrafter"/>
</dbReference>
<gene>
    <name evidence="2" type="ORF">JCM21142_83103</name>
</gene>
<keyword evidence="1" id="KW-0812">Transmembrane</keyword>
<dbReference type="Proteomes" id="UP000019402">
    <property type="component" value="Unassembled WGS sequence"/>
</dbReference>
<dbReference type="STRING" id="869213.GCA_000517085_00630"/>
<dbReference type="PANTHER" id="PTHR38442:SF1">
    <property type="entry name" value="INNER MEMBRANE PROTEIN"/>
    <property type="match status" value="1"/>
</dbReference>
<feature type="transmembrane region" description="Helical" evidence="1">
    <location>
        <begin position="39"/>
        <end position="62"/>
    </location>
</feature>
<proteinExistence type="predicted"/>
<keyword evidence="1" id="KW-1133">Transmembrane helix</keyword>
<evidence type="ECO:0000256" key="1">
    <source>
        <dbReference type="SAM" id="Phobius"/>
    </source>
</evidence>
<dbReference type="eggNOG" id="COG2733">
    <property type="taxonomic scope" value="Bacteria"/>
</dbReference>
<dbReference type="AlphaFoldDB" id="W7YPQ0"/>
<keyword evidence="3" id="KW-1185">Reference proteome</keyword>